<organism evidence="2 3">
    <name type="scientific">Streptomyces qaidamensis</name>
    <dbReference type="NCBI Taxonomy" id="1783515"/>
    <lineage>
        <taxon>Bacteria</taxon>
        <taxon>Bacillati</taxon>
        <taxon>Actinomycetota</taxon>
        <taxon>Actinomycetes</taxon>
        <taxon>Kitasatosporales</taxon>
        <taxon>Streptomycetaceae</taxon>
        <taxon>Streptomyces</taxon>
        <taxon>Streptomyces aurantiacus group</taxon>
    </lineage>
</organism>
<sequence length="125" mass="12578">MVIGSTLYATLPGMEFSAVAAHETGADLVATQDALVSWFVPVLLVGSLLFTMGTALFAVAVAVTRTATFGLVATAVVGGALVVFGLARLVPVGAVQFYVQPAAALLALLPLAVAIGAGRRATPTH</sequence>
<proteinExistence type="predicted"/>
<gene>
    <name evidence="2" type="ORF">A4E84_00570</name>
</gene>
<protein>
    <submittedName>
        <fullName evidence="2">Uncharacterized protein</fullName>
    </submittedName>
</protein>
<dbReference type="RefSeq" id="WP_062924638.1">
    <property type="nucleotide sequence ID" value="NZ_CP015098.1"/>
</dbReference>
<keyword evidence="1" id="KW-0472">Membrane</keyword>
<keyword evidence="1" id="KW-0812">Transmembrane</keyword>
<evidence type="ECO:0000313" key="2">
    <source>
        <dbReference type="EMBL" id="AMW08163.1"/>
    </source>
</evidence>
<dbReference type="Proteomes" id="UP000076096">
    <property type="component" value="Chromosome"/>
</dbReference>
<evidence type="ECO:0000313" key="3">
    <source>
        <dbReference type="Proteomes" id="UP000076096"/>
    </source>
</evidence>
<accession>A0A143BSR5</accession>
<dbReference type="EMBL" id="CP015098">
    <property type="protein sequence ID" value="AMW08163.1"/>
    <property type="molecule type" value="Genomic_DNA"/>
</dbReference>
<feature type="transmembrane region" description="Helical" evidence="1">
    <location>
        <begin position="97"/>
        <end position="117"/>
    </location>
</feature>
<keyword evidence="1" id="KW-1133">Transmembrane helix</keyword>
<dbReference type="KEGG" id="stsi:A4E84_00570"/>
<feature type="transmembrane region" description="Helical" evidence="1">
    <location>
        <begin position="69"/>
        <end position="91"/>
    </location>
</feature>
<feature type="transmembrane region" description="Helical" evidence="1">
    <location>
        <begin position="38"/>
        <end position="62"/>
    </location>
</feature>
<keyword evidence="3" id="KW-1185">Reference proteome</keyword>
<name>A0A143BSR5_9ACTN</name>
<reference evidence="3" key="1">
    <citation type="submission" date="2016-04" db="EMBL/GenBank/DDBJ databases">
        <authorList>
            <person name="Zhang B."/>
        </authorList>
    </citation>
    <scope>NUCLEOTIDE SEQUENCE [LARGE SCALE GENOMIC DNA]</scope>
    <source>
        <strain evidence="3">S10</strain>
    </source>
</reference>
<dbReference type="AlphaFoldDB" id="A0A143BSR5"/>
<evidence type="ECO:0000256" key="1">
    <source>
        <dbReference type="SAM" id="Phobius"/>
    </source>
</evidence>